<dbReference type="OrthoDB" id="7668193at2759"/>
<dbReference type="AlphaFoldDB" id="A0A6A5KLK8"/>
<sequence length="482" mass="54343">MATRPPAWPTSILRGHASQVHSVQFVCQNTRLLTGDADGWVVFWKVENKRPLAVWKAHEGPILGLAEWGPTRYITHGRDNALRVWRLDESFQRYSITLPAEPGEEYRTIPCLLHSLPVNTLNFCSFSMCYQHAQQRAQADRKGKANMSTTSVLSRDSILVAVPATDDKFVDVYQLPGESLKARTPRVQSVVTGMVMAVKLVRHQASQIILLLVGYEAGITAVFKLPRNCTGLAMETAQLMYLSNPHSQPVLSLDVSPEGDFYFTSSADAIVAMHHIPQPPPDHDEAYGSSEAPVFPFGPLVTLQAPHKTLDTKHAGQQSLRVRSDGRLLITGGWDTRIRIYSTRTLKEVAMLKWHKEGVYAVDFSTILTAEDVEVNEDEKTRFGKACQEINRRLANKEEELPSYVLRTLEILNQKLSEDEEAFKIMLRQAEEAYAFRVFMDRMGGRSRLLEAPDRQREEKTMVKHWVAAGAKDGKVSLWEVF</sequence>
<evidence type="ECO:0000256" key="1">
    <source>
        <dbReference type="ARBA" id="ARBA00022574"/>
    </source>
</evidence>
<dbReference type="InterPro" id="IPR001680">
    <property type="entry name" value="WD40_rpt"/>
</dbReference>
<keyword evidence="2" id="KW-0677">Repeat</keyword>
<evidence type="ECO:0000313" key="8">
    <source>
        <dbReference type="EMBL" id="KAF1839345.1"/>
    </source>
</evidence>
<reference evidence="8" key="1">
    <citation type="submission" date="2020-01" db="EMBL/GenBank/DDBJ databases">
        <authorList>
            <consortium name="DOE Joint Genome Institute"/>
            <person name="Haridas S."/>
            <person name="Albert R."/>
            <person name="Binder M."/>
            <person name="Bloem J."/>
            <person name="Labutti K."/>
            <person name="Salamov A."/>
            <person name="Andreopoulos B."/>
            <person name="Baker S.E."/>
            <person name="Barry K."/>
            <person name="Bills G."/>
            <person name="Bluhm B.H."/>
            <person name="Cannon C."/>
            <person name="Castanera R."/>
            <person name="Culley D.E."/>
            <person name="Daum C."/>
            <person name="Ezra D."/>
            <person name="Gonzalez J.B."/>
            <person name="Henrissat B."/>
            <person name="Kuo A."/>
            <person name="Liang C."/>
            <person name="Lipzen A."/>
            <person name="Lutzoni F."/>
            <person name="Magnuson J."/>
            <person name="Mondo S."/>
            <person name="Nolan M."/>
            <person name="Ohm R."/>
            <person name="Pangilinan J."/>
            <person name="Park H.-J."/>
            <person name="Ramirez L."/>
            <person name="Alfaro M."/>
            <person name="Sun H."/>
            <person name="Tritt A."/>
            <person name="Yoshinaga Y."/>
            <person name="Zwiers L.-H."/>
            <person name="Turgeon B.G."/>
            <person name="Goodwin S.B."/>
            <person name="Spatafora J.W."/>
            <person name="Crous P.W."/>
            <person name="Grigoriev I.V."/>
        </authorList>
    </citation>
    <scope>NUCLEOTIDE SEQUENCE</scope>
    <source>
        <strain evidence="8">P77</strain>
    </source>
</reference>
<protein>
    <recommendedName>
        <fullName evidence="6">ASTRA-associated protein 1</fullName>
    </recommendedName>
</protein>
<dbReference type="SUPFAM" id="SSF50978">
    <property type="entry name" value="WD40 repeat-like"/>
    <property type="match status" value="1"/>
</dbReference>
<organism evidence="8 9">
    <name type="scientific">Decorospora gaudefroyi</name>
    <dbReference type="NCBI Taxonomy" id="184978"/>
    <lineage>
        <taxon>Eukaryota</taxon>
        <taxon>Fungi</taxon>
        <taxon>Dikarya</taxon>
        <taxon>Ascomycota</taxon>
        <taxon>Pezizomycotina</taxon>
        <taxon>Dothideomycetes</taxon>
        <taxon>Pleosporomycetidae</taxon>
        <taxon>Pleosporales</taxon>
        <taxon>Pleosporineae</taxon>
        <taxon>Pleosporaceae</taxon>
        <taxon>Decorospora</taxon>
    </lineage>
</organism>
<dbReference type="Gene3D" id="2.130.10.10">
    <property type="entry name" value="YVTN repeat-like/Quinoprotein amine dehydrogenase"/>
    <property type="match status" value="2"/>
</dbReference>
<evidence type="ECO:0000256" key="5">
    <source>
        <dbReference type="ARBA" id="ARBA00038749"/>
    </source>
</evidence>
<name>A0A6A5KLK8_9PLEO</name>
<gene>
    <name evidence="8" type="ORF">BDW02DRAFT_563878</name>
</gene>
<evidence type="ECO:0000256" key="4">
    <source>
        <dbReference type="ARBA" id="ARBA00037931"/>
    </source>
</evidence>
<comment type="similarity">
    <text evidence="4">Belongs to the WD repeat ASA1 family.</text>
</comment>
<dbReference type="InterPro" id="IPR015943">
    <property type="entry name" value="WD40/YVTN_repeat-like_dom_sf"/>
</dbReference>
<comment type="function">
    <text evidence="3">Component of the ASTRA complex involved in chromatin remodeling.</text>
</comment>
<evidence type="ECO:0000256" key="3">
    <source>
        <dbReference type="ARBA" id="ARBA00037338"/>
    </source>
</evidence>
<dbReference type="InterPro" id="IPR036322">
    <property type="entry name" value="WD40_repeat_dom_sf"/>
</dbReference>
<proteinExistence type="inferred from homology"/>
<dbReference type="PROSITE" id="PS50082">
    <property type="entry name" value="WD_REPEATS_2"/>
    <property type="match status" value="1"/>
</dbReference>
<feature type="repeat" description="WD" evidence="7">
    <location>
        <begin position="13"/>
        <end position="54"/>
    </location>
</feature>
<accession>A0A6A5KLK8</accession>
<dbReference type="EMBL" id="ML975245">
    <property type="protein sequence ID" value="KAF1839345.1"/>
    <property type="molecule type" value="Genomic_DNA"/>
</dbReference>
<dbReference type="PROSITE" id="PS00678">
    <property type="entry name" value="WD_REPEATS_1"/>
    <property type="match status" value="1"/>
</dbReference>
<comment type="subunit">
    <text evidence="5">Component of the ASTRA chromatin remodeling machinery complex.</text>
</comment>
<dbReference type="PANTHER" id="PTHR19854">
    <property type="entry name" value="TRANSDUCIN BETA-LIKE 3"/>
    <property type="match status" value="1"/>
</dbReference>
<evidence type="ECO:0000313" key="9">
    <source>
        <dbReference type="Proteomes" id="UP000800040"/>
    </source>
</evidence>
<dbReference type="PANTHER" id="PTHR19854:SF1">
    <property type="entry name" value="GUANINE NUCLEOTIDE-BINDING PROTEIN SUBUNIT BETA-LIKE PROTEIN 1"/>
    <property type="match status" value="1"/>
</dbReference>
<evidence type="ECO:0000256" key="6">
    <source>
        <dbReference type="ARBA" id="ARBA00040563"/>
    </source>
</evidence>
<evidence type="ECO:0000256" key="2">
    <source>
        <dbReference type="ARBA" id="ARBA00022737"/>
    </source>
</evidence>
<dbReference type="Proteomes" id="UP000800040">
    <property type="component" value="Unassembled WGS sequence"/>
</dbReference>
<keyword evidence="1 7" id="KW-0853">WD repeat</keyword>
<dbReference type="SMART" id="SM00320">
    <property type="entry name" value="WD40"/>
    <property type="match status" value="4"/>
</dbReference>
<keyword evidence="9" id="KW-1185">Reference proteome</keyword>
<dbReference type="Pfam" id="PF00400">
    <property type="entry name" value="WD40"/>
    <property type="match status" value="3"/>
</dbReference>
<dbReference type="PROSITE" id="PS50294">
    <property type="entry name" value="WD_REPEATS_REGION"/>
    <property type="match status" value="1"/>
</dbReference>
<dbReference type="InterPro" id="IPR019775">
    <property type="entry name" value="WD40_repeat_CS"/>
</dbReference>
<evidence type="ECO:0000256" key="7">
    <source>
        <dbReference type="PROSITE-ProRule" id="PRU00221"/>
    </source>
</evidence>